<comment type="caution">
    <text evidence="1">The sequence shown here is derived from an EMBL/GenBank/DDBJ whole genome shotgun (WGS) entry which is preliminary data.</text>
</comment>
<protein>
    <submittedName>
        <fullName evidence="1">Uncharacterized protein</fullName>
    </submittedName>
</protein>
<dbReference type="RefSeq" id="WP_039714082.1">
    <property type="nucleotide sequence ID" value="NZ_JTJC03000006.1"/>
</dbReference>
<organism evidence="1 2">
    <name type="scientific">Scytonema millei VB511283</name>
    <dbReference type="NCBI Taxonomy" id="1245923"/>
    <lineage>
        <taxon>Bacteria</taxon>
        <taxon>Bacillati</taxon>
        <taxon>Cyanobacteriota</taxon>
        <taxon>Cyanophyceae</taxon>
        <taxon>Nostocales</taxon>
        <taxon>Scytonemataceae</taxon>
        <taxon>Scytonema</taxon>
    </lineage>
</organism>
<accession>A0A9X5I6A0</accession>
<evidence type="ECO:0000313" key="2">
    <source>
        <dbReference type="Proteomes" id="UP000031532"/>
    </source>
</evidence>
<dbReference type="AlphaFoldDB" id="A0A9X5I6A0"/>
<dbReference type="EMBL" id="JTJC03000006">
    <property type="protein sequence ID" value="NHC36885.1"/>
    <property type="molecule type" value="Genomic_DNA"/>
</dbReference>
<sequence length="69" mass="7619">MLEFKNLSNRARKSLNRAIAESRFLGHNFIGSEQLRAKAICYPADLQGCAHVVKYYDAAPGKQTMGSSS</sequence>
<evidence type="ECO:0000313" key="1">
    <source>
        <dbReference type="EMBL" id="NHC36885.1"/>
    </source>
</evidence>
<reference evidence="1 2" key="1">
    <citation type="journal article" date="2015" name="Genome Announc.">
        <title>Draft Genome Sequence of the Terrestrial Cyanobacterium Scytonema millei VB511283, Isolated from Eastern India.</title>
        <authorList>
            <person name="Sen D."/>
            <person name="Chandrababunaidu M.M."/>
            <person name="Singh D."/>
            <person name="Sanghi N."/>
            <person name="Ghorai A."/>
            <person name="Mishra G.P."/>
            <person name="Madduluri M."/>
            <person name="Adhikary S.P."/>
            <person name="Tripathy S."/>
        </authorList>
    </citation>
    <scope>NUCLEOTIDE SEQUENCE [LARGE SCALE GENOMIC DNA]</scope>
    <source>
        <strain evidence="1 2">VB511283</strain>
    </source>
</reference>
<dbReference type="Proteomes" id="UP000031532">
    <property type="component" value="Unassembled WGS sequence"/>
</dbReference>
<name>A0A9X5I6A0_9CYAN</name>
<gene>
    <name evidence="1" type="ORF">QH73_0019980</name>
</gene>
<keyword evidence="2" id="KW-1185">Reference proteome</keyword>
<proteinExistence type="predicted"/>